<keyword evidence="2" id="KW-0808">Transferase</keyword>
<evidence type="ECO:0000259" key="1">
    <source>
        <dbReference type="Pfam" id="PF01553"/>
    </source>
</evidence>
<dbReference type="PANTHER" id="PTHR22753:SF14">
    <property type="entry name" value="MONOACYLGLYCEROL_DIACYLGLYCEROL O-ACYLTRANSFERASE"/>
    <property type="match status" value="1"/>
</dbReference>
<dbReference type="InterPro" id="IPR002123">
    <property type="entry name" value="Plipid/glycerol_acylTrfase"/>
</dbReference>
<accession>A0A2N5WYS2</accession>
<dbReference type="RefSeq" id="WP_076001098.1">
    <property type="nucleotide sequence ID" value="NZ_PKUS01000030.1"/>
</dbReference>
<dbReference type="AlphaFoldDB" id="A0A2N5WYS2"/>
<feature type="domain" description="Phospholipid/glycerol acyltransferase" evidence="1">
    <location>
        <begin position="52"/>
        <end position="174"/>
    </location>
</feature>
<dbReference type="PANTHER" id="PTHR22753">
    <property type="entry name" value="TRANSMEMBRANE PROTEIN 68"/>
    <property type="match status" value="1"/>
</dbReference>
<dbReference type="Proteomes" id="UP000235005">
    <property type="component" value="Unassembled WGS sequence"/>
</dbReference>
<reference evidence="2 3" key="1">
    <citation type="submission" date="2018-01" db="EMBL/GenBank/DDBJ databases">
        <title>The draft genome sequence of Halioglobus lutimaris HF004.</title>
        <authorList>
            <person name="Du Z.-J."/>
            <person name="Shi M.-J."/>
        </authorList>
    </citation>
    <scope>NUCLEOTIDE SEQUENCE [LARGE SCALE GENOMIC DNA]</scope>
    <source>
        <strain evidence="2 3">HF004</strain>
    </source>
</reference>
<dbReference type="GO" id="GO:0016020">
    <property type="term" value="C:membrane"/>
    <property type="evidence" value="ECO:0007669"/>
    <property type="project" value="TreeGrafter"/>
</dbReference>
<dbReference type="OrthoDB" id="5496738at2"/>
<dbReference type="GO" id="GO:0016746">
    <property type="term" value="F:acyltransferase activity"/>
    <property type="evidence" value="ECO:0007669"/>
    <property type="project" value="UniProtKB-KW"/>
</dbReference>
<organism evidence="2 3">
    <name type="scientific">Pseudohalioglobus lutimaris</name>
    <dbReference type="NCBI Taxonomy" id="1737061"/>
    <lineage>
        <taxon>Bacteria</taxon>
        <taxon>Pseudomonadati</taxon>
        <taxon>Pseudomonadota</taxon>
        <taxon>Gammaproteobacteria</taxon>
        <taxon>Cellvibrionales</taxon>
        <taxon>Halieaceae</taxon>
        <taxon>Pseudohalioglobus</taxon>
    </lineage>
</organism>
<proteinExistence type="predicted"/>
<dbReference type="EMBL" id="PKUS01000030">
    <property type="protein sequence ID" value="PLW67387.1"/>
    <property type="molecule type" value="Genomic_DNA"/>
</dbReference>
<sequence length="293" mass="32714">MSLFDKDNQPLGEKEALAQHIQMALDTPEPGGLQLEFFYRIIKTLFNPVILGEENLPDKPCLFVGNHSLFALDGWVLGPMFLRELGRFPRAMGDKFLFTNPRVGDLVLRSGGVMGHPDVCSALMADGRDLLVFPGGAHEAVKSARDMYELQWKERYGFVKLAAKNGYTIMPFGMVGPDEFYGHLMEGEDLPESPIGQLLKRLGLLTEDTRKDMLPPIPVGALGTLFPKPQRCYIGFGEPIDLAAMKGKTPTKRQQQSIRSQVAEQIETQLAELLFTRAQNRGRDGLLRRLLTI</sequence>
<dbReference type="Pfam" id="PF01553">
    <property type="entry name" value="Acyltransferase"/>
    <property type="match status" value="1"/>
</dbReference>
<keyword evidence="2" id="KW-0012">Acyltransferase</keyword>
<evidence type="ECO:0000313" key="2">
    <source>
        <dbReference type="EMBL" id="PLW67387.1"/>
    </source>
</evidence>
<name>A0A2N5WYS2_9GAMM</name>
<keyword evidence="3" id="KW-1185">Reference proteome</keyword>
<comment type="caution">
    <text evidence="2">The sequence shown here is derived from an EMBL/GenBank/DDBJ whole genome shotgun (WGS) entry which is preliminary data.</text>
</comment>
<evidence type="ECO:0000313" key="3">
    <source>
        <dbReference type="Proteomes" id="UP000235005"/>
    </source>
</evidence>
<protein>
    <submittedName>
        <fullName evidence="2">Acyltransferase</fullName>
    </submittedName>
</protein>
<gene>
    <name evidence="2" type="ORF">C0039_17540</name>
</gene>
<dbReference type="CDD" id="cd07987">
    <property type="entry name" value="LPLAT_MGAT-like"/>
    <property type="match status" value="1"/>
</dbReference>
<dbReference type="SUPFAM" id="SSF69593">
    <property type="entry name" value="Glycerol-3-phosphate (1)-acyltransferase"/>
    <property type="match status" value="1"/>
</dbReference>